<dbReference type="AlphaFoldDB" id="A0A152A3Y6"/>
<keyword evidence="2" id="KW-0964">Secreted</keyword>
<feature type="binding site" description="axial binding residue" evidence="4">
    <location>
        <position position="329"/>
    </location>
    <ligand>
        <name>heme b</name>
        <dbReference type="ChEBI" id="CHEBI:60344"/>
    </ligand>
    <ligandPart>
        <name>Fe</name>
        <dbReference type="ChEBI" id="CHEBI:18248"/>
    </ligandPart>
</feature>
<evidence type="ECO:0000256" key="2">
    <source>
        <dbReference type="ARBA" id="ARBA00022525"/>
    </source>
</evidence>
<evidence type="ECO:0000256" key="1">
    <source>
        <dbReference type="ARBA" id="ARBA00004613"/>
    </source>
</evidence>
<keyword evidence="7" id="KW-1185">Reference proteome</keyword>
<dbReference type="GO" id="GO:0046872">
    <property type="term" value="F:metal ion binding"/>
    <property type="evidence" value="ECO:0007669"/>
    <property type="project" value="UniProtKB-KW"/>
</dbReference>
<protein>
    <submittedName>
        <fullName evidence="6">Peroxinectin</fullName>
    </submittedName>
</protein>
<dbReference type="Pfam" id="PF03098">
    <property type="entry name" value="An_peroxidase"/>
    <property type="match status" value="1"/>
</dbReference>
<dbReference type="OMA" id="RYQPMGP"/>
<evidence type="ECO:0000256" key="3">
    <source>
        <dbReference type="ARBA" id="ARBA00023180"/>
    </source>
</evidence>
<dbReference type="FunCoup" id="A0A152A3Y6">
    <property type="interactions" value="3"/>
</dbReference>
<feature type="chain" id="PRO_5007593581" evidence="5">
    <location>
        <begin position="21"/>
        <end position="541"/>
    </location>
</feature>
<dbReference type="GO" id="GO:0020037">
    <property type="term" value="F:heme binding"/>
    <property type="evidence" value="ECO:0007669"/>
    <property type="project" value="InterPro"/>
</dbReference>
<dbReference type="InterPro" id="IPR010255">
    <property type="entry name" value="Haem_peroxidase_sf"/>
</dbReference>
<evidence type="ECO:0000256" key="5">
    <source>
        <dbReference type="SAM" id="SignalP"/>
    </source>
</evidence>
<dbReference type="InterPro" id="IPR019791">
    <property type="entry name" value="Haem_peroxidase_animal"/>
</dbReference>
<sequence>MKFIKSILIVVVVFIGLIKTQPTEWRSYNGEGNNIKNKDLGIQYGPFGRLMKPKDFKAFSKPDFYNNLPMVREVSNMLCNQESLIMSTEHLTDMFNMWGQFLIHNLALSKPLSLRWDIPVPKCDFYFDPQCTGTKNMTYIRTRITEVPCTDLNTPDASDGKCYEQVNTLSSFIDANVVYGSDKATCVALRQWKDGLMISNITDHGELPPLFIPGVSMDNDANIYPVKDLFYVGERRGNENPGLMSLHVIFLREHNRMAKVFKGKHSEWSDEDIFQHTRSCVIEQIQKITYEEYLPIVLGGPLPSYSGYNPDLSPLVSNEFTTAAFRYGHSEVGPNIEYIDENGQRMSPLPIRHSYFNPKAMDIAGAEPILRGLIYNEEQAIDLFVISDLRNFLFGNPGSGGFDLVCRNLQRNRDHGIPLYNEVRQNLGLRPVKTWSDITSNIATQNRLKNAYGDVNLIELFVGGLAEDHYENSVVGQTFYTILREQFLRTRLSDRFWYERDEIKKVNSECEPVSFSELVRRNTKNMNNLPANLFKIVNHYK</sequence>
<keyword evidence="5" id="KW-0732">Signal</keyword>
<keyword evidence="3" id="KW-0325">Glycoprotein</keyword>
<dbReference type="SUPFAM" id="SSF48113">
    <property type="entry name" value="Heme-dependent peroxidases"/>
    <property type="match status" value="1"/>
</dbReference>
<dbReference type="PROSITE" id="PS50292">
    <property type="entry name" value="PEROXIDASE_3"/>
    <property type="match status" value="1"/>
</dbReference>
<comment type="caution">
    <text evidence="6">The sequence shown here is derived from an EMBL/GenBank/DDBJ whole genome shotgun (WGS) entry which is preliminary data.</text>
</comment>
<keyword evidence="4" id="KW-0408">Iron</keyword>
<feature type="signal peptide" evidence="5">
    <location>
        <begin position="1"/>
        <end position="20"/>
    </location>
</feature>
<dbReference type="Gene3D" id="1.10.640.10">
    <property type="entry name" value="Haem peroxidase domain superfamily, animal type"/>
    <property type="match status" value="1"/>
</dbReference>
<keyword evidence="4" id="KW-0349">Heme</keyword>
<dbReference type="PANTHER" id="PTHR11475:SF4">
    <property type="entry name" value="CHORION PEROXIDASE"/>
    <property type="match status" value="1"/>
</dbReference>
<dbReference type="CDD" id="cd09822">
    <property type="entry name" value="peroxinectin_like_bacterial"/>
    <property type="match status" value="1"/>
</dbReference>
<dbReference type="Proteomes" id="UP000076078">
    <property type="component" value="Unassembled WGS sequence"/>
</dbReference>
<name>A0A152A3Y6_TIELA</name>
<dbReference type="GO" id="GO:0006979">
    <property type="term" value="P:response to oxidative stress"/>
    <property type="evidence" value="ECO:0007669"/>
    <property type="project" value="InterPro"/>
</dbReference>
<keyword evidence="4" id="KW-0479">Metal-binding</keyword>
<dbReference type="GO" id="GO:0004601">
    <property type="term" value="F:peroxidase activity"/>
    <property type="evidence" value="ECO:0007669"/>
    <property type="project" value="InterPro"/>
</dbReference>
<dbReference type="OrthoDB" id="823504at2759"/>
<evidence type="ECO:0000256" key="4">
    <source>
        <dbReference type="PIRSR" id="PIRSR619791-2"/>
    </source>
</evidence>
<organism evidence="6 7">
    <name type="scientific">Tieghemostelium lacteum</name>
    <name type="common">Slime mold</name>
    <name type="synonym">Dictyostelium lacteum</name>
    <dbReference type="NCBI Taxonomy" id="361077"/>
    <lineage>
        <taxon>Eukaryota</taxon>
        <taxon>Amoebozoa</taxon>
        <taxon>Evosea</taxon>
        <taxon>Eumycetozoa</taxon>
        <taxon>Dictyostelia</taxon>
        <taxon>Dictyosteliales</taxon>
        <taxon>Raperosteliaceae</taxon>
        <taxon>Tieghemostelium</taxon>
    </lineage>
</organism>
<dbReference type="InParanoid" id="A0A152A3Y6"/>
<dbReference type="PRINTS" id="PR00457">
    <property type="entry name" value="ANPEROXIDASE"/>
</dbReference>
<proteinExistence type="predicted"/>
<evidence type="ECO:0000313" key="6">
    <source>
        <dbReference type="EMBL" id="KYR00934.1"/>
    </source>
</evidence>
<dbReference type="STRING" id="361077.A0A152A3Y6"/>
<comment type="subcellular location">
    <subcellularLocation>
        <location evidence="1">Secreted</location>
    </subcellularLocation>
</comment>
<accession>A0A152A3Y6</accession>
<reference evidence="6 7" key="1">
    <citation type="submission" date="2015-12" db="EMBL/GenBank/DDBJ databases">
        <title>Dictyostelia acquired genes for synthesis and detection of signals that induce cell-type specialization by lateral gene transfer from prokaryotes.</title>
        <authorList>
            <person name="Gloeckner G."/>
            <person name="Schaap P."/>
        </authorList>
    </citation>
    <scope>NUCLEOTIDE SEQUENCE [LARGE SCALE GENOMIC DNA]</scope>
    <source>
        <strain evidence="6 7">TK</strain>
    </source>
</reference>
<dbReference type="InterPro" id="IPR037120">
    <property type="entry name" value="Haem_peroxidase_sf_animal"/>
</dbReference>
<dbReference type="EMBL" id="LODT01000013">
    <property type="protein sequence ID" value="KYR00934.1"/>
    <property type="molecule type" value="Genomic_DNA"/>
</dbReference>
<dbReference type="GO" id="GO:0005576">
    <property type="term" value="C:extracellular region"/>
    <property type="evidence" value="ECO:0007669"/>
    <property type="project" value="UniProtKB-SubCell"/>
</dbReference>
<dbReference type="PANTHER" id="PTHR11475">
    <property type="entry name" value="OXIDASE/PEROXIDASE"/>
    <property type="match status" value="1"/>
</dbReference>
<gene>
    <name evidence="6" type="ORF">DLAC_02997</name>
</gene>
<evidence type="ECO:0000313" key="7">
    <source>
        <dbReference type="Proteomes" id="UP000076078"/>
    </source>
</evidence>